<name>A0ABY5YKE6_9DEIO</name>
<gene>
    <name evidence="3" type="ORF">N0D28_06470</name>
</gene>
<feature type="compositionally biased region" description="Gly residues" evidence="1">
    <location>
        <begin position="25"/>
        <end position="43"/>
    </location>
</feature>
<accession>A0ABY5YKE6</accession>
<keyword evidence="2" id="KW-0732">Signal</keyword>
<dbReference type="Proteomes" id="UP001060261">
    <property type="component" value="Chromosome"/>
</dbReference>
<evidence type="ECO:0000256" key="1">
    <source>
        <dbReference type="SAM" id="MobiDB-lite"/>
    </source>
</evidence>
<keyword evidence="4" id="KW-1185">Reference proteome</keyword>
<dbReference type="PROSITE" id="PS51257">
    <property type="entry name" value="PROKAR_LIPOPROTEIN"/>
    <property type="match status" value="1"/>
</dbReference>
<reference evidence="3" key="1">
    <citation type="submission" date="2022-09" db="EMBL/GenBank/DDBJ databases">
        <title>genome sequence of Deinococcus rubellus.</title>
        <authorList>
            <person name="Srinivasan S."/>
        </authorList>
    </citation>
    <scope>NUCLEOTIDE SEQUENCE</scope>
    <source>
        <strain evidence="3">Ant6</strain>
    </source>
</reference>
<evidence type="ECO:0000313" key="4">
    <source>
        <dbReference type="Proteomes" id="UP001060261"/>
    </source>
</evidence>
<sequence length="172" mass="16914">MKNLIVVLTSAALVLTACGSSTPNPGGGTGGAGTGGGTAGGGTAPSNGSTLTRAQLGTCAVLSGSSDPAATNCLKGTIVGQTVGGDGCTLVITGDGNYQYNTAKLNYTHSASSSDDSVFTSVVSSGTPYVIWSSTLVTASNIESLDFQSDTNYKIQIDAQSGGVKSTCISQL</sequence>
<dbReference type="RefSeq" id="WP_260561549.1">
    <property type="nucleotide sequence ID" value="NZ_BAABEC010000164.1"/>
</dbReference>
<feature type="region of interest" description="Disordered" evidence="1">
    <location>
        <begin position="24"/>
        <end position="47"/>
    </location>
</feature>
<organism evidence="3 4">
    <name type="scientific">Deinococcus rubellus</name>
    <dbReference type="NCBI Taxonomy" id="1889240"/>
    <lineage>
        <taxon>Bacteria</taxon>
        <taxon>Thermotogati</taxon>
        <taxon>Deinococcota</taxon>
        <taxon>Deinococci</taxon>
        <taxon>Deinococcales</taxon>
        <taxon>Deinococcaceae</taxon>
        <taxon>Deinococcus</taxon>
    </lineage>
</organism>
<evidence type="ECO:0000256" key="2">
    <source>
        <dbReference type="SAM" id="SignalP"/>
    </source>
</evidence>
<evidence type="ECO:0000313" key="3">
    <source>
        <dbReference type="EMBL" id="UWX65293.1"/>
    </source>
</evidence>
<feature type="signal peptide" evidence="2">
    <location>
        <begin position="1"/>
        <end position="19"/>
    </location>
</feature>
<dbReference type="EMBL" id="CP104213">
    <property type="protein sequence ID" value="UWX65293.1"/>
    <property type="molecule type" value="Genomic_DNA"/>
</dbReference>
<protein>
    <submittedName>
        <fullName evidence="3">Uncharacterized protein</fullName>
    </submittedName>
</protein>
<proteinExistence type="predicted"/>
<feature type="chain" id="PRO_5046015071" evidence="2">
    <location>
        <begin position="20"/>
        <end position="172"/>
    </location>
</feature>